<dbReference type="EMBL" id="JACGWZ010000013">
    <property type="protein sequence ID" value="MBA8827905.1"/>
    <property type="molecule type" value="Genomic_DNA"/>
</dbReference>
<comment type="caution">
    <text evidence="2">The sequence shown here is derived from an EMBL/GenBank/DDBJ whole genome shotgun (WGS) entry which is preliminary data.</text>
</comment>
<reference evidence="2 3" key="1">
    <citation type="submission" date="2020-07" db="EMBL/GenBank/DDBJ databases">
        <title>Sequencing the genomes of 1000 actinobacteria strains.</title>
        <authorList>
            <person name="Klenk H.-P."/>
        </authorList>
    </citation>
    <scope>NUCLEOTIDE SEQUENCE [LARGE SCALE GENOMIC DNA]</scope>
    <source>
        <strain evidence="2 3">DSM 45975</strain>
    </source>
</reference>
<name>A0A839E7L7_9PSEU</name>
<feature type="transmembrane region" description="Helical" evidence="1">
    <location>
        <begin position="142"/>
        <end position="164"/>
    </location>
</feature>
<feature type="transmembrane region" description="Helical" evidence="1">
    <location>
        <begin position="170"/>
        <end position="191"/>
    </location>
</feature>
<accession>A0A839E7L7</accession>
<feature type="transmembrane region" description="Helical" evidence="1">
    <location>
        <begin position="212"/>
        <end position="236"/>
    </location>
</feature>
<dbReference type="Proteomes" id="UP000569329">
    <property type="component" value="Unassembled WGS sequence"/>
</dbReference>
<dbReference type="AlphaFoldDB" id="A0A839E7L7"/>
<feature type="transmembrane region" description="Helical" evidence="1">
    <location>
        <begin position="117"/>
        <end position="135"/>
    </location>
</feature>
<keyword evidence="3" id="KW-1185">Reference proteome</keyword>
<keyword evidence="1" id="KW-0472">Membrane</keyword>
<protein>
    <recommendedName>
        <fullName evidence="4">Peptidase M50B-like protein</fullName>
    </recommendedName>
</protein>
<evidence type="ECO:0000313" key="2">
    <source>
        <dbReference type="EMBL" id="MBA8827905.1"/>
    </source>
</evidence>
<dbReference type="Pfam" id="PF13398">
    <property type="entry name" value="Peptidase_M50B"/>
    <property type="match status" value="1"/>
</dbReference>
<dbReference type="RefSeq" id="WP_182547055.1">
    <property type="nucleotide sequence ID" value="NZ_JACGWZ010000013.1"/>
</dbReference>
<sequence>MNPEDVATTIADAVTATTPAPTWWMVLATGIAAALVAIPNSMVRMDVVSTLTHEAGHGIASLLTGGGAHRIELTSPDSGTTTTSHTDSWSDVITCAAGYLAPPASGLWAAFALSDGHAPAVLAAGVAVALFVLALARNTRAFLSSIITAAVLAALLVSGAAWAQTTAVTLIVWLLLVCEFGSLVAMVGSRITGKVWDHDDAKALAEMTRIPALLWIAGWSVFNGWALYTATTGILWA</sequence>
<proteinExistence type="predicted"/>
<evidence type="ECO:0000256" key="1">
    <source>
        <dbReference type="SAM" id="Phobius"/>
    </source>
</evidence>
<feature type="transmembrane region" description="Helical" evidence="1">
    <location>
        <begin position="20"/>
        <end position="38"/>
    </location>
</feature>
<evidence type="ECO:0000313" key="3">
    <source>
        <dbReference type="Proteomes" id="UP000569329"/>
    </source>
</evidence>
<gene>
    <name evidence="2" type="ORF">FHX42_005312</name>
</gene>
<keyword evidence="1" id="KW-0812">Transmembrane</keyword>
<keyword evidence="1" id="KW-1133">Transmembrane helix</keyword>
<feature type="transmembrane region" description="Helical" evidence="1">
    <location>
        <begin position="92"/>
        <end position="111"/>
    </location>
</feature>
<evidence type="ECO:0008006" key="4">
    <source>
        <dbReference type="Google" id="ProtNLM"/>
    </source>
</evidence>
<organism evidence="2 3">
    <name type="scientific">Halosaccharopolyspora lacisalsi</name>
    <dbReference type="NCBI Taxonomy" id="1000566"/>
    <lineage>
        <taxon>Bacteria</taxon>
        <taxon>Bacillati</taxon>
        <taxon>Actinomycetota</taxon>
        <taxon>Actinomycetes</taxon>
        <taxon>Pseudonocardiales</taxon>
        <taxon>Pseudonocardiaceae</taxon>
        <taxon>Halosaccharopolyspora</taxon>
    </lineage>
</organism>
<dbReference type="InterPro" id="IPR049500">
    <property type="entry name" value="Peptidase_M50B-like"/>
</dbReference>